<accession>A0A7W9S5N9</accession>
<reference evidence="1 2" key="1">
    <citation type="submission" date="2020-08" db="EMBL/GenBank/DDBJ databases">
        <title>Genomic Encyclopedia of Type Strains, Phase IV (KMG-IV): sequencing the most valuable type-strain genomes for metagenomic binning, comparative biology and taxonomic classification.</title>
        <authorList>
            <person name="Goeker M."/>
        </authorList>
    </citation>
    <scope>NUCLEOTIDE SEQUENCE [LARGE SCALE GENOMIC DNA]</scope>
    <source>
        <strain evidence="1 2">DSM 11099</strain>
    </source>
</reference>
<dbReference type="EMBL" id="JACHEU010000006">
    <property type="protein sequence ID" value="MBB6014556.1"/>
    <property type="molecule type" value="Genomic_DNA"/>
</dbReference>
<evidence type="ECO:0000313" key="1">
    <source>
        <dbReference type="EMBL" id="MBB6014556.1"/>
    </source>
</evidence>
<evidence type="ECO:0000313" key="2">
    <source>
        <dbReference type="Proteomes" id="UP000533306"/>
    </source>
</evidence>
<sequence length="33" mass="3395">MAVGLGQLVLYDPTAAILGQSMPDEAQHRAGAL</sequence>
<gene>
    <name evidence="1" type="ORF">HNR59_003951</name>
</gene>
<proteinExistence type="predicted"/>
<dbReference type="Proteomes" id="UP000533306">
    <property type="component" value="Unassembled WGS sequence"/>
</dbReference>
<name>A0A7W9S5N9_9HYPH</name>
<keyword evidence="2" id="KW-1185">Reference proteome</keyword>
<comment type="caution">
    <text evidence="1">The sequence shown here is derived from an EMBL/GenBank/DDBJ whole genome shotgun (WGS) entry which is preliminary data.</text>
</comment>
<dbReference type="AlphaFoldDB" id="A0A7W9S5N9"/>
<protein>
    <submittedName>
        <fullName evidence="1">Uncharacterized protein</fullName>
    </submittedName>
</protein>
<organism evidence="1 2">
    <name type="scientific">Aquamicrobium lusatiense</name>
    <dbReference type="NCBI Taxonomy" id="89772"/>
    <lineage>
        <taxon>Bacteria</taxon>
        <taxon>Pseudomonadati</taxon>
        <taxon>Pseudomonadota</taxon>
        <taxon>Alphaproteobacteria</taxon>
        <taxon>Hyphomicrobiales</taxon>
        <taxon>Phyllobacteriaceae</taxon>
        <taxon>Aquamicrobium</taxon>
    </lineage>
</organism>